<evidence type="ECO:0000313" key="1">
    <source>
        <dbReference type="EMBL" id="ADE13967.1"/>
    </source>
</evidence>
<proteinExistence type="predicted"/>
<dbReference type="HOGENOM" id="CLU_181549_0_0_6"/>
<evidence type="ECO:0000313" key="2">
    <source>
        <dbReference type="Proteomes" id="UP000001844"/>
    </source>
</evidence>
<sequence>MALTKHAQNRMQQRGIPPLAVELLMAYGRIEYQNGSQLLYFDNRSFKRVCKKLDAARKNIEQLAKAYLVIGENGQVITTSHRTKQIKRK</sequence>
<gene>
    <name evidence="1" type="ordered locus">Nhal_0787</name>
</gene>
<dbReference type="AlphaFoldDB" id="D5BXK9"/>
<evidence type="ECO:0008006" key="3">
    <source>
        <dbReference type="Google" id="ProtNLM"/>
    </source>
</evidence>
<dbReference type="RefSeq" id="WP_013031861.1">
    <property type="nucleotide sequence ID" value="NC_013960.1"/>
</dbReference>
<protein>
    <recommendedName>
        <fullName evidence="3">DUF4258 domain-containing protein</fullName>
    </recommendedName>
</protein>
<keyword evidence="2" id="KW-1185">Reference proteome</keyword>
<name>D5BXK9_NITHN</name>
<dbReference type="Proteomes" id="UP000001844">
    <property type="component" value="Chromosome"/>
</dbReference>
<dbReference type="STRING" id="472759.Nhal_0787"/>
<reference evidence="2" key="1">
    <citation type="submission" date="2010-04" db="EMBL/GenBank/DDBJ databases">
        <title>Complete genome sequence of Nitrosococcus halophilus Nc4, a salt-adapted, aerobic obligate ammonia-oxidizing sulfur purple bacterium.</title>
        <authorList>
            <consortium name="US DOE Joint Genome Institute"/>
            <person name="Campbell M.A."/>
            <person name="Malfatti S.A."/>
            <person name="Chain P.S.G."/>
            <person name="Heidelberg J.F."/>
            <person name="Ward B.B."/>
            <person name="Klotz M.G."/>
        </authorList>
    </citation>
    <scope>NUCLEOTIDE SEQUENCE [LARGE SCALE GENOMIC DNA]</scope>
    <source>
        <strain evidence="2">Nc4</strain>
    </source>
</reference>
<dbReference type="KEGG" id="nhl:Nhal_0787"/>
<dbReference type="EMBL" id="CP001798">
    <property type="protein sequence ID" value="ADE13967.1"/>
    <property type="molecule type" value="Genomic_DNA"/>
</dbReference>
<accession>D5BXK9</accession>
<organism evidence="1 2">
    <name type="scientific">Nitrosococcus halophilus (strain Nc4)</name>
    <dbReference type="NCBI Taxonomy" id="472759"/>
    <lineage>
        <taxon>Bacteria</taxon>
        <taxon>Pseudomonadati</taxon>
        <taxon>Pseudomonadota</taxon>
        <taxon>Gammaproteobacteria</taxon>
        <taxon>Chromatiales</taxon>
        <taxon>Chromatiaceae</taxon>
        <taxon>Nitrosococcus</taxon>
    </lineage>
</organism>
<dbReference type="OrthoDB" id="5587990at2"/>
<dbReference type="eggNOG" id="ENOG5033CPA">
    <property type="taxonomic scope" value="Bacteria"/>
</dbReference>